<accession>A0A5E4BIS4</accession>
<dbReference type="EMBL" id="CABDUW010000470">
    <property type="protein sequence ID" value="VTJ69613.1"/>
    <property type="molecule type" value="Genomic_DNA"/>
</dbReference>
<protein>
    <submittedName>
        <fullName evidence="1">Uncharacterized protein</fullName>
    </submittedName>
</protein>
<evidence type="ECO:0000313" key="2">
    <source>
        <dbReference type="Proteomes" id="UP000335636"/>
    </source>
</evidence>
<proteinExistence type="predicted"/>
<feature type="non-terminal residue" evidence="1">
    <location>
        <position position="72"/>
    </location>
</feature>
<comment type="caution">
    <text evidence="1">The sequence shown here is derived from an EMBL/GenBank/DDBJ whole genome shotgun (WGS) entry which is preliminary data.</text>
</comment>
<dbReference type="AlphaFoldDB" id="A0A5E4BIS4"/>
<organism evidence="1 2">
    <name type="scientific">Marmota monax</name>
    <name type="common">Woodchuck</name>
    <dbReference type="NCBI Taxonomy" id="9995"/>
    <lineage>
        <taxon>Eukaryota</taxon>
        <taxon>Metazoa</taxon>
        <taxon>Chordata</taxon>
        <taxon>Craniata</taxon>
        <taxon>Vertebrata</taxon>
        <taxon>Euteleostomi</taxon>
        <taxon>Mammalia</taxon>
        <taxon>Eutheria</taxon>
        <taxon>Euarchontoglires</taxon>
        <taxon>Glires</taxon>
        <taxon>Rodentia</taxon>
        <taxon>Sciuromorpha</taxon>
        <taxon>Sciuridae</taxon>
        <taxon>Xerinae</taxon>
        <taxon>Marmotini</taxon>
        <taxon>Marmota</taxon>
    </lineage>
</organism>
<feature type="non-terminal residue" evidence="1">
    <location>
        <position position="1"/>
    </location>
</feature>
<reference evidence="1" key="1">
    <citation type="submission" date="2019-04" db="EMBL/GenBank/DDBJ databases">
        <authorList>
            <person name="Alioto T."/>
            <person name="Alioto T."/>
        </authorList>
    </citation>
    <scope>NUCLEOTIDE SEQUENCE [LARGE SCALE GENOMIC DNA]</scope>
</reference>
<name>A0A5E4BIS4_MARMO</name>
<dbReference type="Proteomes" id="UP000335636">
    <property type="component" value="Unassembled WGS sequence"/>
</dbReference>
<gene>
    <name evidence="1" type="ORF">MONAX_5E022509</name>
</gene>
<sequence length="72" mass="8688">DLEDCKVMLDLLEKWVLREMLDLWAVLEDLGNQDYEGLQEKGDFLEKMEKKERWAYQELLGPLVVKVEWAFR</sequence>
<keyword evidence="2" id="KW-1185">Reference proteome</keyword>
<evidence type="ECO:0000313" key="1">
    <source>
        <dbReference type="EMBL" id="VTJ69613.1"/>
    </source>
</evidence>